<evidence type="ECO:0000313" key="1">
    <source>
        <dbReference type="EMBL" id="CCG81682.1"/>
    </source>
</evidence>
<dbReference type="AlphaFoldDB" id="R4XE95"/>
<dbReference type="OrthoDB" id="5392202at2759"/>
<reference evidence="1 2" key="1">
    <citation type="journal article" date="2013" name="MBio">
        <title>Genome sequencing of the plant pathogen Taphrina deformans, the causal agent of peach leaf curl.</title>
        <authorList>
            <person name="Cisse O.H."/>
            <person name="Almeida J.M.G.C.F."/>
            <person name="Fonseca A."/>
            <person name="Kumar A.A."/>
            <person name="Salojaervi J."/>
            <person name="Overmyer K."/>
            <person name="Hauser P.M."/>
            <person name="Pagni M."/>
        </authorList>
    </citation>
    <scope>NUCLEOTIDE SEQUENCE [LARGE SCALE GENOMIC DNA]</scope>
    <source>
        <strain evidence="2">PYCC 5710 / ATCC 11124 / CBS 356.35 / IMI 108563 / JCM 9778 / NBRC 8474</strain>
    </source>
</reference>
<dbReference type="Gene3D" id="1.20.1290.10">
    <property type="entry name" value="AhpD-like"/>
    <property type="match status" value="1"/>
</dbReference>
<proteinExistence type="predicted"/>
<dbReference type="InterPro" id="IPR052999">
    <property type="entry name" value="PTS1_Protein"/>
</dbReference>
<accession>R4XE95</accession>
<dbReference type="Proteomes" id="UP000013776">
    <property type="component" value="Unassembled WGS sequence"/>
</dbReference>
<evidence type="ECO:0000313" key="2">
    <source>
        <dbReference type="Proteomes" id="UP000013776"/>
    </source>
</evidence>
<dbReference type="VEuPathDB" id="FungiDB:TAPDE_001498"/>
<dbReference type="PANTHER" id="PTHR28180:SF2">
    <property type="entry name" value="PEROXISOMAL PROTEIN 2"/>
    <property type="match status" value="1"/>
</dbReference>
<sequence length="261" mass="28262">MPSKMHLTPELKAAMRRQTVLPHGFPRDESSLTTASAIEHAISILRRHRPRSWHLILVGAYTGFNFGRGVQAVWAHIDGSGEVDGEGKVRMGAEMREAIVKCVPFLGIPRVLASLGALQAAQGPDVARRVGALLGPLRDDVRTDAGLMMDRGRGLWDDIYSPPDLSHKLRRKIATLHPNLDDLIVRSSYGHALSPTGLVGREDTSALAVTVLRVEEDVLDQLTSHVFGLLKGGGDQAYVQAIIDVVDGLRAGVLGDRPAKL</sequence>
<gene>
    <name evidence="1" type="ORF">TAPDE_001498</name>
</gene>
<dbReference type="InterPro" id="IPR029032">
    <property type="entry name" value="AhpD-like"/>
</dbReference>
<dbReference type="STRING" id="1097556.R4XE95"/>
<dbReference type="PANTHER" id="PTHR28180">
    <property type="entry name" value="CONSERVED MITOCHONDRIAL PROTEIN-RELATED"/>
    <property type="match status" value="1"/>
</dbReference>
<comment type="caution">
    <text evidence="1">The sequence shown here is derived from an EMBL/GenBank/DDBJ whole genome shotgun (WGS) entry which is preliminary data.</text>
</comment>
<dbReference type="EMBL" id="CAHR02000055">
    <property type="protein sequence ID" value="CCG81682.1"/>
    <property type="molecule type" value="Genomic_DNA"/>
</dbReference>
<protein>
    <submittedName>
        <fullName evidence="1">Uncharacterized protein</fullName>
    </submittedName>
</protein>
<name>R4XE95_TAPDE</name>
<organism evidence="1 2">
    <name type="scientific">Taphrina deformans (strain PYCC 5710 / ATCC 11124 / CBS 356.35 / IMI 108563 / JCM 9778 / NBRC 8474)</name>
    <name type="common">Peach leaf curl fungus</name>
    <name type="synonym">Lalaria deformans</name>
    <dbReference type="NCBI Taxonomy" id="1097556"/>
    <lineage>
        <taxon>Eukaryota</taxon>
        <taxon>Fungi</taxon>
        <taxon>Dikarya</taxon>
        <taxon>Ascomycota</taxon>
        <taxon>Taphrinomycotina</taxon>
        <taxon>Taphrinomycetes</taxon>
        <taxon>Taphrinales</taxon>
        <taxon>Taphrinaceae</taxon>
        <taxon>Taphrina</taxon>
    </lineage>
</organism>
<keyword evidence="2" id="KW-1185">Reference proteome</keyword>
<dbReference type="eggNOG" id="ENOG502S01H">
    <property type="taxonomic scope" value="Eukaryota"/>
</dbReference>
<dbReference type="SUPFAM" id="SSF69118">
    <property type="entry name" value="AhpD-like"/>
    <property type="match status" value="1"/>
</dbReference>